<organism evidence="2 3">
    <name type="scientific">Actinorhabdospora filicis</name>
    <dbReference type="NCBI Taxonomy" id="1785913"/>
    <lineage>
        <taxon>Bacteria</taxon>
        <taxon>Bacillati</taxon>
        <taxon>Actinomycetota</taxon>
        <taxon>Actinomycetes</taxon>
        <taxon>Micromonosporales</taxon>
        <taxon>Micromonosporaceae</taxon>
        <taxon>Actinorhabdospora</taxon>
    </lineage>
</organism>
<evidence type="ECO:0008006" key="4">
    <source>
        <dbReference type="Google" id="ProtNLM"/>
    </source>
</evidence>
<feature type="transmembrane region" description="Helical" evidence="1">
    <location>
        <begin position="68"/>
        <end position="88"/>
    </location>
</feature>
<keyword evidence="1" id="KW-0472">Membrane</keyword>
<reference evidence="2" key="1">
    <citation type="submission" date="2023-03" db="EMBL/GenBank/DDBJ databases">
        <title>Actinorhabdospora filicis NBRC 111898.</title>
        <authorList>
            <person name="Ichikawa N."/>
            <person name="Sato H."/>
            <person name="Tonouchi N."/>
        </authorList>
    </citation>
    <scope>NUCLEOTIDE SEQUENCE</scope>
    <source>
        <strain evidence="2">NBRC 111898</strain>
    </source>
</reference>
<keyword evidence="3" id="KW-1185">Reference proteome</keyword>
<gene>
    <name evidence="2" type="ORF">Afil01_54740</name>
</gene>
<feature type="transmembrane region" description="Helical" evidence="1">
    <location>
        <begin position="35"/>
        <end position="56"/>
    </location>
</feature>
<dbReference type="Pfam" id="PF10745">
    <property type="entry name" value="DUF2530"/>
    <property type="match status" value="1"/>
</dbReference>
<protein>
    <recommendedName>
        <fullName evidence="4">DUF2530 domain-containing protein</fullName>
    </recommendedName>
</protein>
<keyword evidence="1" id="KW-0812">Transmembrane</keyword>
<accession>A0A9W6SR43</accession>
<dbReference type="InterPro" id="IPR019681">
    <property type="entry name" value="DUF2530"/>
</dbReference>
<keyword evidence="1" id="KW-1133">Transmembrane helix</keyword>
<dbReference type="EMBL" id="BSTX01000004">
    <property type="protein sequence ID" value="GLZ80667.1"/>
    <property type="molecule type" value="Genomic_DNA"/>
</dbReference>
<dbReference type="AlphaFoldDB" id="A0A9W6SR43"/>
<name>A0A9W6SR43_9ACTN</name>
<evidence type="ECO:0000256" key="1">
    <source>
        <dbReference type="SAM" id="Phobius"/>
    </source>
</evidence>
<sequence>MTIFAAPPLYADCVPDPRPTDGGLRLAPPPPDMPMTPIAVTGTALWGIAGLVMWIFRDSLESAGHGWWIDTCWAGVGLGLFGTFWMVLHDRRRPKDAE</sequence>
<evidence type="ECO:0000313" key="3">
    <source>
        <dbReference type="Proteomes" id="UP001165079"/>
    </source>
</evidence>
<comment type="caution">
    <text evidence="2">The sequence shown here is derived from an EMBL/GenBank/DDBJ whole genome shotgun (WGS) entry which is preliminary data.</text>
</comment>
<evidence type="ECO:0000313" key="2">
    <source>
        <dbReference type="EMBL" id="GLZ80667.1"/>
    </source>
</evidence>
<dbReference type="Proteomes" id="UP001165079">
    <property type="component" value="Unassembled WGS sequence"/>
</dbReference>
<proteinExistence type="predicted"/>